<evidence type="ECO:0000259" key="5">
    <source>
        <dbReference type="PROSITE" id="PS51898"/>
    </source>
</evidence>
<dbReference type="Pfam" id="PF20172">
    <property type="entry name" value="DUF6538"/>
    <property type="match status" value="1"/>
</dbReference>
<evidence type="ECO:0000256" key="3">
    <source>
        <dbReference type="ARBA" id="ARBA00023125"/>
    </source>
</evidence>
<dbReference type="InterPro" id="IPR013762">
    <property type="entry name" value="Integrase-like_cat_sf"/>
</dbReference>
<dbReference type="PANTHER" id="PTHR30349:SF41">
    <property type="entry name" value="INTEGRASE_RECOMBINASE PROTEIN MJ0367-RELATED"/>
    <property type="match status" value="1"/>
</dbReference>
<organism evidence="6 7">
    <name type="scientific">Ruegeria atlantica</name>
    <dbReference type="NCBI Taxonomy" id="81569"/>
    <lineage>
        <taxon>Bacteria</taxon>
        <taxon>Pseudomonadati</taxon>
        <taxon>Pseudomonadota</taxon>
        <taxon>Alphaproteobacteria</taxon>
        <taxon>Rhodobacterales</taxon>
        <taxon>Roseobacteraceae</taxon>
        <taxon>Ruegeria</taxon>
    </lineage>
</organism>
<name>A0ABX1WE23_9RHOB</name>
<dbReference type="InterPro" id="IPR002104">
    <property type="entry name" value="Integrase_catalytic"/>
</dbReference>
<feature type="domain" description="Tyr recombinase" evidence="5">
    <location>
        <begin position="366"/>
        <end position="574"/>
    </location>
</feature>
<evidence type="ECO:0000256" key="4">
    <source>
        <dbReference type="ARBA" id="ARBA00023172"/>
    </source>
</evidence>
<dbReference type="RefSeq" id="WP_171363949.1">
    <property type="nucleotide sequence ID" value="NZ_WVQY01000005.1"/>
</dbReference>
<dbReference type="PROSITE" id="PS51898">
    <property type="entry name" value="TYR_RECOMBINASE"/>
    <property type="match status" value="1"/>
</dbReference>
<keyword evidence="7" id="KW-1185">Reference proteome</keyword>
<dbReference type="EMBL" id="WVQY01000005">
    <property type="protein sequence ID" value="NOD31484.1"/>
    <property type="molecule type" value="Genomic_DNA"/>
</dbReference>
<reference evidence="6 7" key="1">
    <citation type="submission" date="2019-12" db="EMBL/GenBank/DDBJ databases">
        <title>Ruegeria JWLKs population differentiation of coral mucus and skeleton niches.</title>
        <authorList>
            <person name="Luo D."/>
        </authorList>
    </citation>
    <scope>NUCLEOTIDE SEQUENCE [LARGE SCALE GENOMIC DNA]</scope>
    <source>
        <strain evidence="6 7">HKCCD6238</strain>
    </source>
</reference>
<keyword evidence="3" id="KW-0238">DNA-binding</keyword>
<comment type="caution">
    <text evidence="6">The sequence shown here is derived from an EMBL/GenBank/DDBJ whole genome shotgun (WGS) entry which is preliminary data.</text>
</comment>
<sequence>MRTLEKMPGHPRLYRRGSTYYHRAAVPKDIADSYGKVEETFSLRTKNRAEALVRVRIEAARIDRLFEEHRRAQSGEQEKDAVVPLEELTLIQIARAKQAYLHHLLDEDEEARLEGFEDPEDPDEPIAYEPRPTFEEWQQVNQDMNEVNRANLARGKRDEFFRSEAEEILTWEGIDLKLAEDSPSWPRLIRALQEASVEAHEATKDRDLGNPVATPPYPEITPSETDGGTAGPLLSEAVTSWQAEKSRGAWSPKVRDDHLAWMAAFTEIAGDKTLSQYNKDDARRFKAVLLKLPANWKKKPEVRNLSILEAADKAAETVMPPMSSATLNKALRRVGAFWNWAEAHHDGIRTGLFKGLTIKETVNAREQRDPFSTDQLSKLFSSPLYTGCRSERFCAEPGDHSMRGTARYWLPLLGLFTGVRLNELCQLNVKDVREEDGIMFLDITDEAEDQKVKSASSRRRIPIHLRLVELGFLEFVTKQRQADEERLFPELKVDAAGYRSGEFSKFFSRYLERIGVKTEQTSFHSFRHNFEDACRNGGVLPHIMNAVQGHAEQGMAGRYGDGVYRLDMLREAIAKVEYIDVNLRSITAS</sequence>
<evidence type="ECO:0000313" key="7">
    <source>
        <dbReference type="Proteomes" id="UP000599383"/>
    </source>
</evidence>
<dbReference type="SUPFAM" id="SSF56349">
    <property type="entry name" value="DNA breaking-rejoining enzymes"/>
    <property type="match status" value="1"/>
</dbReference>
<dbReference type="InterPro" id="IPR046668">
    <property type="entry name" value="DUF6538"/>
</dbReference>
<dbReference type="Proteomes" id="UP000599383">
    <property type="component" value="Unassembled WGS sequence"/>
</dbReference>
<evidence type="ECO:0000313" key="6">
    <source>
        <dbReference type="EMBL" id="NOD31484.1"/>
    </source>
</evidence>
<evidence type="ECO:0000256" key="2">
    <source>
        <dbReference type="ARBA" id="ARBA00022908"/>
    </source>
</evidence>
<evidence type="ECO:0000256" key="1">
    <source>
        <dbReference type="ARBA" id="ARBA00008857"/>
    </source>
</evidence>
<dbReference type="Gene3D" id="1.10.443.10">
    <property type="entry name" value="Intergrase catalytic core"/>
    <property type="match status" value="1"/>
</dbReference>
<dbReference type="InterPro" id="IPR050090">
    <property type="entry name" value="Tyrosine_recombinase_XerCD"/>
</dbReference>
<keyword evidence="2" id="KW-0229">DNA integration</keyword>
<dbReference type="PANTHER" id="PTHR30349">
    <property type="entry name" value="PHAGE INTEGRASE-RELATED"/>
    <property type="match status" value="1"/>
</dbReference>
<keyword evidence="4" id="KW-0233">DNA recombination</keyword>
<dbReference type="InterPro" id="IPR011010">
    <property type="entry name" value="DNA_brk_join_enz"/>
</dbReference>
<dbReference type="Pfam" id="PF00589">
    <property type="entry name" value="Phage_integrase"/>
    <property type="match status" value="1"/>
</dbReference>
<gene>
    <name evidence="6" type="ORF">GS617_14495</name>
</gene>
<dbReference type="CDD" id="cd01184">
    <property type="entry name" value="INT_C_like_1"/>
    <property type="match status" value="1"/>
</dbReference>
<comment type="similarity">
    <text evidence="1">Belongs to the 'phage' integrase family.</text>
</comment>
<accession>A0ABX1WE23</accession>
<proteinExistence type="inferred from homology"/>
<protein>
    <submittedName>
        <fullName evidence="6">Tyrosine-type recombinase/integrase</fullName>
    </submittedName>
</protein>